<accession>A0AA40AFN4</accession>
<evidence type="ECO:0000256" key="4">
    <source>
        <dbReference type="ARBA" id="ARBA00012483"/>
    </source>
</evidence>
<dbReference type="Gene3D" id="3.30.40.10">
    <property type="entry name" value="Zinc/RING finger domain, C3HC4 (zinc finger)"/>
    <property type="match status" value="1"/>
</dbReference>
<feature type="compositionally biased region" description="Basic and acidic residues" evidence="15">
    <location>
        <begin position="359"/>
        <end position="374"/>
    </location>
</feature>
<comment type="subcellular location">
    <subcellularLocation>
        <location evidence="2">Nucleus</location>
    </subcellularLocation>
</comment>
<comment type="similarity">
    <text evidence="3">Belongs to the NSE1 family.</text>
</comment>
<keyword evidence="11" id="KW-0862">Zinc</keyword>
<evidence type="ECO:0000256" key="10">
    <source>
        <dbReference type="ARBA" id="ARBA00022786"/>
    </source>
</evidence>
<evidence type="ECO:0000256" key="3">
    <source>
        <dbReference type="ARBA" id="ARBA00010258"/>
    </source>
</evidence>
<keyword evidence="14" id="KW-0539">Nucleus</keyword>
<feature type="domain" description="Non-structural maintenance of chromosomes element 1 RING C4HC3-type" evidence="17">
    <location>
        <begin position="236"/>
        <end position="278"/>
    </location>
</feature>
<evidence type="ECO:0000259" key="17">
    <source>
        <dbReference type="Pfam" id="PF08746"/>
    </source>
</evidence>
<keyword evidence="8" id="KW-0227">DNA damage</keyword>
<feature type="compositionally biased region" description="Low complexity" evidence="15">
    <location>
        <begin position="375"/>
        <end position="395"/>
    </location>
</feature>
<feature type="region of interest" description="Disordered" evidence="15">
    <location>
        <begin position="456"/>
        <end position="490"/>
    </location>
</feature>
<gene>
    <name evidence="18" type="ORF">B0H67DRAFT_537107</name>
</gene>
<dbReference type="EC" id="2.3.2.27" evidence="4"/>
<dbReference type="Gene3D" id="3.90.1150.220">
    <property type="match status" value="1"/>
</dbReference>
<keyword evidence="7" id="KW-0479">Metal-binding</keyword>
<keyword evidence="12" id="KW-0233">DNA recombination</keyword>
<feature type="region of interest" description="Disordered" evidence="15">
    <location>
        <begin position="143"/>
        <end position="176"/>
    </location>
</feature>
<dbReference type="GO" id="GO:0030915">
    <property type="term" value="C:Smc5-Smc6 complex"/>
    <property type="evidence" value="ECO:0007669"/>
    <property type="project" value="InterPro"/>
</dbReference>
<dbReference type="PANTHER" id="PTHR20973">
    <property type="entry name" value="NON-SMC ELEMENT 1-RELATED"/>
    <property type="match status" value="1"/>
</dbReference>
<reference evidence="18" key="1">
    <citation type="submission" date="2023-06" db="EMBL/GenBank/DDBJ databases">
        <title>Genome-scale phylogeny and comparative genomics of the fungal order Sordariales.</title>
        <authorList>
            <consortium name="Lawrence Berkeley National Laboratory"/>
            <person name="Hensen N."/>
            <person name="Bonometti L."/>
            <person name="Westerberg I."/>
            <person name="Brannstrom I.O."/>
            <person name="Guillou S."/>
            <person name="Cros-Aarteil S."/>
            <person name="Calhoun S."/>
            <person name="Haridas S."/>
            <person name="Kuo A."/>
            <person name="Mondo S."/>
            <person name="Pangilinan J."/>
            <person name="Riley R."/>
            <person name="Labutti K."/>
            <person name="Andreopoulos B."/>
            <person name="Lipzen A."/>
            <person name="Chen C."/>
            <person name="Yanf M."/>
            <person name="Daum C."/>
            <person name="Ng V."/>
            <person name="Clum A."/>
            <person name="Steindorff A."/>
            <person name="Ohm R."/>
            <person name="Martin F."/>
            <person name="Silar P."/>
            <person name="Natvig D."/>
            <person name="Lalanne C."/>
            <person name="Gautier V."/>
            <person name="Ament-Velasquez S.L."/>
            <person name="Kruys A."/>
            <person name="Hutchinson M.I."/>
            <person name="Powell A.J."/>
            <person name="Barry K."/>
            <person name="Miller A.N."/>
            <person name="Grigoriev I.V."/>
            <person name="Debuchy R."/>
            <person name="Gladieux P."/>
            <person name="Thoren M.H."/>
            <person name="Johannesson H."/>
        </authorList>
    </citation>
    <scope>NUCLEOTIDE SEQUENCE</scope>
    <source>
        <strain evidence="18">SMH4607-1</strain>
    </source>
</reference>
<dbReference type="GO" id="GO:0005634">
    <property type="term" value="C:nucleus"/>
    <property type="evidence" value="ECO:0007669"/>
    <property type="project" value="UniProtKB-SubCell"/>
</dbReference>
<keyword evidence="13" id="KW-0234">DNA repair</keyword>
<evidence type="ECO:0000256" key="1">
    <source>
        <dbReference type="ARBA" id="ARBA00000900"/>
    </source>
</evidence>
<dbReference type="GO" id="GO:0061630">
    <property type="term" value="F:ubiquitin protein ligase activity"/>
    <property type="evidence" value="ECO:0007669"/>
    <property type="project" value="UniProtKB-EC"/>
</dbReference>
<keyword evidence="10" id="KW-0833">Ubl conjugation pathway</keyword>
<evidence type="ECO:0000256" key="9">
    <source>
        <dbReference type="ARBA" id="ARBA00022771"/>
    </source>
</evidence>
<dbReference type="InterPro" id="IPR011513">
    <property type="entry name" value="Nse1"/>
</dbReference>
<dbReference type="InterPro" id="IPR013083">
    <property type="entry name" value="Znf_RING/FYVE/PHD"/>
</dbReference>
<evidence type="ECO:0000256" key="12">
    <source>
        <dbReference type="ARBA" id="ARBA00023172"/>
    </source>
</evidence>
<feature type="region of interest" description="Disordered" evidence="15">
    <location>
        <begin position="359"/>
        <end position="441"/>
    </location>
</feature>
<evidence type="ECO:0000256" key="15">
    <source>
        <dbReference type="SAM" id="MobiDB-lite"/>
    </source>
</evidence>
<dbReference type="InterPro" id="IPR014857">
    <property type="entry name" value="Nse1_RING_C4HC3-type"/>
</dbReference>
<keyword evidence="16" id="KW-0472">Membrane</keyword>
<keyword evidence="16" id="KW-1133">Transmembrane helix</keyword>
<evidence type="ECO:0000256" key="6">
    <source>
        <dbReference type="ARBA" id="ARBA00022679"/>
    </source>
</evidence>
<name>A0AA40AFN4_9PEZI</name>
<proteinExistence type="inferred from homology"/>
<evidence type="ECO:0000256" key="13">
    <source>
        <dbReference type="ARBA" id="ARBA00023204"/>
    </source>
</evidence>
<keyword evidence="9" id="KW-0863">Zinc-finger</keyword>
<dbReference type="AlphaFoldDB" id="A0AA40AFN4"/>
<keyword evidence="19" id="KW-1185">Reference proteome</keyword>
<dbReference type="GO" id="GO:0000724">
    <property type="term" value="P:double-strand break repair via homologous recombination"/>
    <property type="evidence" value="ECO:0007669"/>
    <property type="project" value="TreeGrafter"/>
</dbReference>
<evidence type="ECO:0000313" key="19">
    <source>
        <dbReference type="Proteomes" id="UP001172102"/>
    </source>
</evidence>
<keyword evidence="6" id="KW-0808">Transferase</keyword>
<comment type="catalytic activity">
    <reaction evidence="1">
        <text>S-ubiquitinyl-[E2 ubiquitin-conjugating enzyme]-L-cysteine + [acceptor protein]-L-lysine = [E2 ubiquitin-conjugating enzyme]-L-cysteine + N(6)-ubiquitinyl-[acceptor protein]-L-lysine.</text>
        <dbReference type="EC" id="2.3.2.27"/>
    </reaction>
</comment>
<dbReference type="PANTHER" id="PTHR20973:SF0">
    <property type="entry name" value="NON-STRUCTURAL MAINTENANCE OF CHROMOSOMES ELEMENT 1 HOMOLOG"/>
    <property type="match status" value="1"/>
</dbReference>
<evidence type="ECO:0000256" key="11">
    <source>
        <dbReference type="ARBA" id="ARBA00022833"/>
    </source>
</evidence>
<evidence type="ECO:0000256" key="14">
    <source>
        <dbReference type="ARBA" id="ARBA00023242"/>
    </source>
</evidence>
<dbReference type="GO" id="GO:0008270">
    <property type="term" value="F:zinc ion binding"/>
    <property type="evidence" value="ECO:0007669"/>
    <property type="project" value="UniProtKB-KW"/>
</dbReference>
<evidence type="ECO:0000256" key="5">
    <source>
        <dbReference type="ARBA" id="ARBA00019422"/>
    </source>
</evidence>
<dbReference type="Pfam" id="PF07574">
    <property type="entry name" value="SMC_Nse1"/>
    <property type="match status" value="1"/>
</dbReference>
<comment type="caution">
    <text evidence="18">The sequence shown here is derived from an EMBL/GenBank/DDBJ whole genome shotgun (WGS) entry which is preliminary data.</text>
</comment>
<dbReference type="Gene3D" id="1.10.10.10">
    <property type="entry name" value="Winged helix-like DNA-binding domain superfamily/Winged helix DNA-binding domain"/>
    <property type="match status" value="1"/>
</dbReference>
<dbReference type="InterPro" id="IPR036388">
    <property type="entry name" value="WH-like_DNA-bd_sf"/>
</dbReference>
<protein>
    <recommendedName>
        <fullName evidence="5">Non-structural maintenance of chromosomes element 1 homolog</fullName>
        <ecNumber evidence="4">2.3.2.27</ecNumber>
    </recommendedName>
</protein>
<keyword evidence="16" id="KW-0812">Transmembrane</keyword>
<evidence type="ECO:0000313" key="18">
    <source>
        <dbReference type="EMBL" id="KAK0714974.1"/>
    </source>
</evidence>
<feature type="transmembrane region" description="Helical" evidence="16">
    <location>
        <begin position="644"/>
        <end position="668"/>
    </location>
</feature>
<evidence type="ECO:0000256" key="2">
    <source>
        <dbReference type="ARBA" id="ARBA00004123"/>
    </source>
</evidence>
<dbReference type="CDD" id="cd16493">
    <property type="entry name" value="RING-CH-C4HC3_NSE1"/>
    <property type="match status" value="1"/>
</dbReference>
<dbReference type="Proteomes" id="UP001172102">
    <property type="component" value="Unassembled WGS sequence"/>
</dbReference>
<evidence type="ECO:0000256" key="16">
    <source>
        <dbReference type="SAM" id="Phobius"/>
    </source>
</evidence>
<sequence length="731" mass="80377">MEEEWEPPLPAGYNHTNQAFLQAFMARGTLTFPEAQNVLAEIQSISMDGEHVDPASITMDDFSLYIRQAREAVEALDFDIRLTRRQAGAGERVWVFINAHSDPPTQIATTHTAEEMAYIKRLLDAMFEEYNSQRMEVMAVDEGQALKVSRPPRPRESGANGRANNESGEGAAAPADRGLKHSEVLSLLSSLVAEGWLEKSRDGFYSLSPRSLVELWSWLVETYNDPEDDWQNIKFCEACKEIVTYGQRCAVVECVARLHDICQDGYWRTRRGKKCPKCETAWDGKHFVGERAVTSRAGFQRGRGRKSGGGRRTAVRTRFVGLATACVRHQSPNRPRELTAAMLEFVAYKKYKRNRAEKAAKIEGKKPEDAKSEEAASSAAVAATAAASPSQPAPLLDDDDAAFLERLTSPSAHGDDGDDDGTKPPLPPRSKTPELTWDSDSESFVRVQTEASKGSKKTQLLSLFRRKSKSKKDTKENNSLAVPVPEADREKDDLARVLDDLNLSARNNKVFSLSEDSAELVQKFTLVLKDLVNGVPTAVNDLTSLLDDRDGTLSKNYEKLPSSLKKLVTQLPEKLQSTLAPELLAAAAESQSLGAQEAAAAAGAGFSSAAKKMLSPRNIKDLVTKPGAVVSMLKAIMNALKLRWPAFMGTNVIWSLALFLLLFVLWYCHKRGREVRLEKEKTEGGAVVDGADRIEELPDDLTLPAPNLVPVVVEPPTPVTAEAKQSLAAMV</sequence>
<organism evidence="18 19">
    <name type="scientific">Lasiosphaeris hirsuta</name>
    <dbReference type="NCBI Taxonomy" id="260670"/>
    <lineage>
        <taxon>Eukaryota</taxon>
        <taxon>Fungi</taxon>
        <taxon>Dikarya</taxon>
        <taxon>Ascomycota</taxon>
        <taxon>Pezizomycotina</taxon>
        <taxon>Sordariomycetes</taxon>
        <taxon>Sordariomycetidae</taxon>
        <taxon>Sordariales</taxon>
        <taxon>Lasiosphaeriaceae</taxon>
        <taxon>Lasiosphaeris</taxon>
    </lineage>
</organism>
<evidence type="ECO:0000256" key="7">
    <source>
        <dbReference type="ARBA" id="ARBA00022723"/>
    </source>
</evidence>
<dbReference type="Pfam" id="PF08746">
    <property type="entry name" value="zf-RING-like"/>
    <property type="match status" value="1"/>
</dbReference>
<evidence type="ECO:0000256" key="8">
    <source>
        <dbReference type="ARBA" id="ARBA00022763"/>
    </source>
</evidence>
<dbReference type="EMBL" id="JAUKUA010000004">
    <property type="protein sequence ID" value="KAK0714974.1"/>
    <property type="molecule type" value="Genomic_DNA"/>
</dbReference>